<dbReference type="GO" id="GO:0032153">
    <property type="term" value="C:cell division site"/>
    <property type="evidence" value="ECO:0007669"/>
    <property type="project" value="TreeGrafter"/>
</dbReference>
<dbReference type="RefSeq" id="XP_018709577.1">
    <property type="nucleotide sequence ID" value="XM_018858184.1"/>
</dbReference>
<evidence type="ECO:0000313" key="8">
    <source>
        <dbReference type="Proteomes" id="UP000092555"/>
    </source>
</evidence>
<dbReference type="GO" id="GO:0035838">
    <property type="term" value="C:growing cell tip"/>
    <property type="evidence" value="ECO:0007669"/>
    <property type="project" value="TreeGrafter"/>
</dbReference>
<accession>A0A1A0H557</accession>
<feature type="chain" id="PRO_5008508802" evidence="6">
    <location>
        <begin position="21"/>
        <end position="322"/>
    </location>
</feature>
<dbReference type="STRING" id="869754.A0A1A0H557"/>
<comment type="subcellular location">
    <subcellularLocation>
        <location evidence="1">Membrane</location>
        <topology evidence="1">Multi-pass membrane protein</topology>
    </subcellularLocation>
</comment>
<feature type="transmembrane region" description="Helical" evidence="5">
    <location>
        <begin position="180"/>
        <end position="204"/>
    </location>
</feature>
<gene>
    <name evidence="7" type="ORF">METBIDRAFT_47533</name>
</gene>
<dbReference type="PANTHER" id="PTHR28013">
    <property type="entry name" value="PROTEIN DCV1-RELATED"/>
    <property type="match status" value="1"/>
</dbReference>
<dbReference type="PANTHER" id="PTHR28013:SF3">
    <property type="entry name" value="PROTEIN DCV1-RELATED"/>
    <property type="match status" value="1"/>
</dbReference>
<dbReference type="EMBL" id="LXTC01000008">
    <property type="protein sequence ID" value="OBA19042.1"/>
    <property type="molecule type" value="Genomic_DNA"/>
</dbReference>
<dbReference type="AlphaFoldDB" id="A0A1A0H557"/>
<evidence type="ECO:0000256" key="1">
    <source>
        <dbReference type="ARBA" id="ARBA00004141"/>
    </source>
</evidence>
<evidence type="ECO:0000256" key="2">
    <source>
        <dbReference type="ARBA" id="ARBA00022692"/>
    </source>
</evidence>
<evidence type="ECO:0000256" key="6">
    <source>
        <dbReference type="SAM" id="SignalP"/>
    </source>
</evidence>
<reference evidence="7 8" key="1">
    <citation type="submission" date="2016-05" db="EMBL/GenBank/DDBJ databases">
        <title>Comparative genomics of biotechnologically important yeasts.</title>
        <authorList>
            <consortium name="DOE Joint Genome Institute"/>
            <person name="Riley R."/>
            <person name="Haridas S."/>
            <person name="Wolfe K.H."/>
            <person name="Lopes M.R."/>
            <person name="Hittinger C.T."/>
            <person name="Goker M."/>
            <person name="Salamov A."/>
            <person name="Wisecaver J."/>
            <person name="Long T.M."/>
            <person name="Aerts A.L."/>
            <person name="Barry K."/>
            <person name="Choi C."/>
            <person name="Clum A."/>
            <person name="Coughlan A.Y."/>
            <person name="Deshpande S."/>
            <person name="Douglass A.P."/>
            <person name="Hanson S.J."/>
            <person name="Klenk H.-P."/>
            <person name="LaButti K."/>
            <person name="Lapidus A."/>
            <person name="Lindquist E."/>
            <person name="Lipzen A."/>
            <person name="Meier-kolthoff J.P."/>
            <person name="Ohm R.A."/>
            <person name="Otillar R.P."/>
            <person name="Pangilinan J."/>
            <person name="Peng Y."/>
            <person name="Rokas A."/>
            <person name="Rosa C.A."/>
            <person name="Scheuner C."/>
            <person name="Sibirny A.A."/>
            <person name="Slot J.C."/>
            <person name="Stielow J.B."/>
            <person name="Sun H."/>
            <person name="Kurtzman C.P."/>
            <person name="Blackwell M."/>
            <person name="Grigoriev I.V."/>
            <person name="Jeffries T.W."/>
        </authorList>
    </citation>
    <scope>NUCLEOTIDE SEQUENCE [LARGE SCALE GENOMIC DNA]</scope>
    <source>
        <strain evidence="7 8">NRRL YB-4993</strain>
    </source>
</reference>
<dbReference type="InterPro" id="IPR051380">
    <property type="entry name" value="pH-response_reg_palI/RIM9"/>
</dbReference>
<keyword evidence="2 5" id="KW-0812">Transmembrane</keyword>
<dbReference type="GO" id="GO:0005886">
    <property type="term" value="C:plasma membrane"/>
    <property type="evidence" value="ECO:0007669"/>
    <property type="project" value="InterPro"/>
</dbReference>
<dbReference type="OrthoDB" id="2354757at2759"/>
<organism evidence="7 8">
    <name type="scientific">Metschnikowia bicuspidata var. bicuspidata NRRL YB-4993</name>
    <dbReference type="NCBI Taxonomy" id="869754"/>
    <lineage>
        <taxon>Eukaryota</taxon>
        <taxon>Fungi</taxon>
        <taxon>Dikarya</taxon>
        <taxon>Ascomycota</taxon>
        <taxon>Saccharomycotina</taxon>
        <taxon>Pichiomycetes</taxon>
        <taxon>Metschnikowiaceae</taxon>
        <taxon>Metschnikowia</taxon>
    </lineage>
</organism>
<protein>
    <submittedName>
        <fullName evidence="7">Pali-domain-containing protein</fullName>
    </submittedName>
</protein>
<evidence type="ECO:0000256" key="3">
    <source>
        <dbReference type="ARBA" id="ARBA00022989"/>
    </source>
</evidence>
<evidence type="ECO:0000256" key="5">
    <source>
        <dbReference type="SAM" id="Phobius"/>
    </source>
</evidence>
<dbReference type="Pfam" id="PF06687">
    <property type="entry name" value="SUR7"/>
    <property type="match status" value="1"/>
</dbReference>
<comment type="caution">
    <text evidence="7">The sequence shown here is derived from an EMBL/GenBank/DDBJ whole genome shotgun (WGS) entry which is preliminary data.</text>
</comment>
<name>A0A1A0H557_9ASCO</name>
<keyword evidence="4 5" id="KW-0472">Membrane</keyword>
<keyword evidence="8" id="KW-1185">Reference proteome</keyword>
<dbReference type="InterPro" id="IPR009571">
    <property type="entry name" value="SUR7/Rim9-like_fungi"/>
</dbReference>
<feature type="transmembrane region" description="Helical" evidence="5">
    <location>
        <begin position="105"/>
        <end position="127"/>
    </location>
</feature>
<feature type="signal peptide" evidence="6">
    <location>
        <begin position="1"/>
        <end position="20"/>
    </location>
</feature>
<sequence length="322" mass="36205">MHSGILFISVLLLICWGIQLLPVISVPITGKSTNYNLNLSHYNNVSFGVFGVCDTVQGTCSSPKIGYEDDTPIMYPGNFQELDPLSSFAEVELPSNVTYLISKLLVLHVVAFGFTCLLALQSISLLLMDSVKVNNLLTARVLKRWRKLRNRWSTSKQSSSLRVSSKTTPGRKHNYRQLTIMFLFAILSFLLSLLAFLADFVLFVPNLGPLGWIQMLPVLIMAIIASFSCFLKRSIQSRRHLNDSVYLADDMRGKNTIFVEWDDDTHSDDGVIIYSNGFTSEHVDEEQEISALLLFESETQSLSSHHNLNSDRHSINLHLSTV</sequence>
<dbReference type="GeneID" id="30031160"/>
<evidence type="ECO:0000313" key="7">
    <source>
        <dbReference type="EMBL" id="OBA19042.1"/>
    </source>
</evidence>
<proteinExistence type="predicted"/>
<evidence type="ECO:0000256" key="4">
    <source>
        <dbReference type="ARBA" id="ARBA00023136"/>
    </source>
</evidence>
<dbReference type="Proteomes" id="UP000092555">
    <property type="component" value="Unassembled WGS sequence"/>
</dbReference>
<feature type="transmembrane region" description="Helical" evidence="5">
    <location>
        <begin position="210"/>
        <end position="231"/>
    </location>
</feature>
<keyword evidence="3 5" id="KW-1133">Transmembrane helix</keyword>
<keyword evidence="6" id="KW-0732">Signal</keyword>